<evidence type="ECO:0000259" key="2">
    <source>
        <dbReference type="PROSITE" id="PS50060"/>
    </source>
</evidence>
<proteinExistence type="predicted"/>
<dbReference type="EMBL" id="OC920844">
    <property type="protein sequence ID" value="CAD7652874.1"/>
    <property type="molecule type" value="Genomic_DNA"/>
</dbReference>
<dbReference type="PROSITE" id="PS50060">
    <property type="entry name" value="MAM_2"/>
    <property type="match status" value="5"/>
</dbReference>
<keyword evidence="4" id="KW-1185">Reference proteome</keyword>
<feature type="domain" description="MAM" evidence="2">
    <location>
        <begin position="668"/>
        <end position="777"/>
    </location>
</feature>
<dbReference type="SUPFAM" id="SSF49899">
    <property type="entry name" value="Concanavalin A-like lectins/glucanases"/>
    <property type="match status" value="4"/>
</dbReference>
<evidence type="ECO:0000313" key="3">
    <source>
        <dbReference type="EMBL" id="CAD7652874.1"/>
    </source>
</evidence>
<dbReference type="OrthoDB" id="409956at2759"/>
<dbReference type="AlphaFoldDB" id="A0A7R9QNS9"/>
<feature type="region of interest" description="Disordered" evidence="1">
    <location>
        <begin position="690"/>
        <end position="712"/>
    </location>
</feature>
<gene>
    <name evidence="3" type="ORF">ONB1V03_LOCUS9532</name>
</gene>
<dbReference type="EMBL" id="CAJPVJ010006019">
    <property type="protein sequence ID" value="CAG2170061.1"/>
    <property type="molecule type" value="Genomic_DNA"/>
</dbReference>
<dbReference type="InterPro" id="IPR000998">
    <property type="entry name" value="MAM_dom"/>
</dbReference>
<accession>A0A7R9QNS9</accession>
<dbReference type="SMART" id="SM00137">
    <property type="entry name" value="MAM"/>
    <property type="match status" value="3"/>
</dbReference>
<feature type="domain" description="MAM" evidence="2">
    <location>
        <begin position="442"/>
        <end position="661"/>
    </location>
</feature>
<feature type="domain" description="MAM" evidence="2">
    <location>
        <begin position="70"/>
        <end position="240"/>
    </location>
</feature>
<feature type="domain" description="MAM" evidence="2">
    <location>
        <begin position="1"/>
        <end position="70"/>
    </location>
</feature>
<dbReference type="Pfam" id="PF00629">
    <property type="entry name" value="MAM"/>
    <property type="match status" value="4"/>
</dbReference>
<dbReference type="PANTHER" id="PTHR23282:SF101">
    <property type="entry name" value="MAM DOMAIN-CONTAINING PROTEIN"/>
    <property type="match status" value="1"/>
</dbReference>
<evidence type="ECO:0000256" key="1">
    <source>
        <dbReference type="SAM" id="MobiDB-lite"/>
    </source>
</evidence>
<protein>
    <recommendedName>
        <fullName evidence="2">MAM domain-containing protein</fullName>
    </recommendedName>
</protein>
<evidence type="ECO:0000313" key="4">
    <source>
        <dbReference type="Proteomes" id="UP000728032"/>
    </source>
</evidence>
<organism evidence="3">
    <name type="scientific">Oppiella nova</name>
    <dbReference type="NCBI Taxonomy" id="334625"/>
    <lineage>
        <taxon>Eukaryota</taxon>
        <taxon>Metazoa</taxon>
        <taxon>Ecdysozoa</taxon>
        <taxon>Arthropoda</taxon>
        <taxon>Chelicerata</taxon>
        <taxon>Arachnida</taxon>
        <taxon>Acari</taxon>
        <taxon>Acariformes</taxon>
        <taxon>Sarcoptiformes</taxon>
        <taxon>Oribatida</taxon>
        <taxon>Brachypylina</taxon>
        <taxon>Oppioidea</taxon>
        <taxon>Oppiidae</taxon>
        <taxon>Oppiella</taxon>
    </lineage>
</organism>
<name>A0A7R9QNS9_9ACAR</name>
<dbReference type="CDD" id="cd06263">
    <property type="entry name" value="MAM"/>
    <property type="match status" value="3"/>
</dbReference>
<sequence length="803" mass="89436">MDRTIWQSSEGMEGTWVRGEVAYTYGSVHKIILKALAKKLDDADRAYRGYVAVDDVQFQPIDEAEEQCKGHCTFEGGLCSWTNQEENDEFDWTLGRGSQNIFTGPSRDFTSFGQNEQSGGFVYIESSFPRRPGDRAMLVSPLMNPTEESNPLCMKFATHMYGNGIGTLRVRLRYTGDEERPEKILWEMKGEAGNNWYLGQVPVSSPAQAYHVVIEGIVGQNSLGNIAIDNLSFQVGTCPISPQTASRGSGDCTFEENMCLWHNPLPHSRVDDFDWLRQYSFGGTGPKYDHTKKTPEGYFINLSGDALQPQRGGTRAWLLSPEFTPQTTTPKCLSFYYYMFERTIDPAGPSLGSLRVYIKTLSDNGEQLNLVWRLNNHQAQGWRPAKVPLALGLEKKPPLQTYQILIEGIWGDGRVGTIAIDDISFFDGNCAPQPTKAAAVMGECSFERDLCGYRNQSGTGPGPEVTQFSSQPSKAALISNKRQSLNRLSVSSKESLTWKLATPTSRPANLQDHTFRAPTGYLFFDVFNQNSMQYPVLRSPEFPGGEGNTPKCLSFWFTPFGRGETTLMSVSMVTQGDAEGNPPPEETDKKGNGGPNALTIETKSLLWRMSTRRFDTSRPEWIYGQLAINSETPYRIQFEGEASDGGFALDDITFYDGLCQREGNTPKCLSFWFTPFGRGETTLMSVSMVTQGDAEGNPPPEETDKKGNGGPNALTIETKSLLWRMSTRRFDTSRPEWIYGQLAINSETPYRIQFEGEASDGGFALDDITFYDGLCQTRPLQAAVASNTQSDNLNVNEKSLREQ</sequence>
<feature type="region of interest" description="Disordered" evidence="1">
    <location>
        <begin position="574"/>
        <end position="597"/>
    </location>
</feature>
<dbReference type="InterPro" id="IPR051560">
    <property type="entry name" value="MAM_domain-containing"/>
</dbReference>
<dbReference type="PANTHER" id="PTHR23282">
    <property type="entry name" value="APICAL ENDOSOMAL GLYCOPROTEIN PRECURSOR"/>
    <property type="match status" value="1"/>
</dbReference>
<feature type="domain" description="MAM" evidence="2">
    <location>
        <begin position="250"/>
        <end position="432"/>
    </location>
</feature>
<dbReference type="GO" id="GO:0016020">
    <property type="term" value="C:membrane"/>
    <property type="evidence" value="ECO:0007669"/>
    <property type="project" value="InterPro"/>
</dbReference>
<dbReference type="Gene3D" id="2.60.120.200">
    <property type="match status" value="4"/>
</dbReference>
<reference evidence="3" key="1">
    <citation type="submission" date="2020-11" db="EMBL/GenBank/DDBJ databases">
        <authorList>
            <person name="Tran Van P."/>
        </authorList>
    </citation>
    <scope>NUCLEOTIDE SEQUENCE</scope>
</reference>
<dbReference type="InterPro" id="IPR013320">
    <property type="entry name" value="ConA-like_dom_sf"/>
</dbReference>
<dbReference type="Proteomes" id="UP000728032">
    <property type="component" value="Unassembled WGS sequence"/>
</dbReference>